<name>A0A382PF65_9ZZZZ</name>
<dbReference type="EMBL" id="UINC01106994">
    <property type="protein sequence ID" value="SVC72039.1"/>
    <property type="molecule type" value="Genomic_DNA"/>
</dbReference>
<evidence type="ECO:0000313" key="1">
    <source>
        <dbReference type="EMBL" id="SVC72039.1"/>
    </source>
</evidence>
<organism evidence="1">
    <name type="scientific">marine metagenome</name>
    <dbReference type="NCBI Taxonomy" id="408172"/>
    <lineage>
        <taxon>unclassified sequences</taxon>
        <taxon>metagenomes</taxon>
        <taxon>ecological metagenomes</taxon>
    </lineage>
</organism>
<dbReference type="AlphaFoldDB" id="A0A382PF65"/>
<protein>
    <submittedName>
        <fullName evidence="1">Uncharacterized protein</fullName>
    </submittedName>
</protein>
<sequence>IATWVKPKAKYTSQTPNNRTQRYEFLSPSFMCRRSCKKPLPSDLARIGGNLRSSPVTYPGPGYEDGTDRLQLDLCRFGKIVSQLIRLSAAEILSFYVSYCMLRPFLHLR</sequence>
<feature type="non-terminal residue" evidence="1">
    <location>
        <position position="1"/>
    </location>
</feature>
<accession>A0A382PF65</accession>
<proteinExistence type="predicted"/>
<gene>
    <name evidence="1" type="ORF">METZ01_LOCUS324893</name>
</gene>
<reference evidence="1" key="1">
    <citation type="submission" date="2018-05" db="EMBL/GenBank/DDBJ databases">
        <authorList>
            <person name="Lanie J.A."/>
            <person name="Ng W.-L."/>
            <person name="Kazmierczak K.M."/>
            <person name="Andrzejewski T.M."/>
            <person name="Davidsen T.M."/>
            <person name="Wayne K.J."/>
            <person name="Tettelin H."/>
            <person name="Glass J.I."/>
            <person name="Rusch D."/>
            <person name="Podicherti R."/>
            <person name="Tsui H.-C.T."/>
            <person name="Winkler M.E."/>
        </authorList>
    </citation>
    <scope>NUCLEOTIDE SEQUENCE</scope>
</reference>